<dbReference type="Proteomes" id="UP000285301">
    <property type="component" value="Unassembled WGS sequence"/>
</dbReference>
<evidence type="ECO:0000256" key="1">
    <source>
        <dbReference type="SAM" id="SignalP"/>
    </source>
</evidence>
<dbReference type="GO" id="GO:0004623">
    <property type="term" value="F:phospholipase A2 activity"/>
    <property type="evidence" value="ECO:0007669"/>
    <property type="project" value="InterPro"/>
</dbReference>
<accession>A0A3S3QPR4</accession>
<dbReference type="EMBL" id="NCKU01001453">
    <property type="protein sequence ID" value="RWS12075.1"/>
    <property type="molecule type" value="Genomic_DNA"/>
</dbReference>
<dbReference type="GO" id="GO:0050482">
    <property type="term" value="P:arachidonate secretion"/>
    <property type="evidence" value="ECO:0007669"/>
    <property type="project" value="InterPro"/>
</dbReference>
<dbReference type="GO" id="GO:0005509">
    <property type="term" value="F:calcium ion binding"/>
    <property type="evidence" value="ECO:0007669"/>
    <property type="project" value="InterPro"/>
</dbReference>
<dbReference type="EMBL" id="NCKU01003592">
    <property type="protein sequence ID" value="RWS07236.1"/>
    <property type="molecule type" value="Genomic_DNA"/>
</dbReference>
<protein>
    <submittedName>
        <fullName evidence="4">Group XIIA secretory phospholipase A2-like protein</fullName>
    </submittedName>
</protein>
<dbReference type="SUPFAM" id="SSF48619">
    <property type="entry name" value="Phospholipase A2, PLA2"/>
    <property type="match status" value="1"/>
</dbReference>
<dbReference type="AlphaFoldDB" id="A0A3S3QPR4"/>
<dbReference type="Pfam" id="PF06951">
    <property type="entry name" value="PLA2G12"/>
    <property type="match status" value="1"/>
</dbReference>
<dbReference type="GO" id="GO:0016042">
    <property type="term" value="P:lipid catabolic process"/>
    <property type="evidence" value="ECO:0007669"/>
    <property type="project" value="InterPro"/>
</dbReference>
<feature type="chain" id="PRO_5036344745" evidence="1">
    <location>
        <begin position="17"/>
        <end position="201"/>
    </location>
</feature>
<keyword evidence="1" id="KW-0732">Signal</keyword>
<evidence type="ECO:0000313" key="3">
    <source>
        <dbReference type="EMBL" id="RWS07241.1"/>
    </source>
</evidence>
<organism evidence="4 5">
    <name type="scientific">Dinothrombium tinctorium</name>
    <dbReference type="NCBI Taxonomy" id="1965070"/>
    <lineage>
        <taxon>Eukaryota</taxon>
        <taxon>Metazoa</taxon>
        <taxon>Ecdysozoa</taxon>
        <taxon>Arthropoda</taxon>
        <taxon>Chelicerata</taxon>
        <taxon>Arachnida</taxon>
        <taxon>Acari</taxon>
        <taxon>Acariformes</taxon>
        <taxon>Trombidiformes</taxon>
        <taxon>Prostigmata</taxon>
        <taxon>Anystina</taxon>
        <taxon>Parasitengona</taxon>
        <taxon>Trombidioidea</taxon>
        <taxon>Trombidiidae</taxon>
        <taxon>Dinothrombium</taxon>
    </lineage>
</organism>
<proteinExistence type="predicted"/>
<dbReference type="Gene3D" id="1.20.90.10">
    <property type="entry name" value="Phospholipase A2 domain"/>
    <property type="match status" value="1"/>
</dbReference>
<name>A0A3S3QPR4_9ACAR</name>
<dbReference type="InterPro" id="IPR010711">
    <property type="entry name" value="PLA2G12"/>
</dbReference>
<evidence type="ECO:0000313" key="5">
    <source>
        <dbReference type="Proteomes" id="UP000285301"/>
    </source>
</evidence>
<reference evidence="4" key="2">
    <citation type="submission" date="2018-11" db="EMBL/GenBank/DDBJ databases">
        <title>Trombidioid mite genomics.</title>
        <authorList>
            <person name="Dong X."/>
        </authorList>
    </citation>
    <scope>NUCLEOTIDE SEQUENCE</scope>
    <source>
        <strain evidence="4">UoL-WK</strain>
    </source>
</reference>
<dbReference type="PANTHER" id="PTHR12824:SF8">
    <property type="entry name" value="GXIVSPLA2, ISOFORM A"/>
    <property type="match status" value="1"/>
</dbReference>
<gene>
    <name evidence="4" type="ORF">B4U79_18024</name>
    <name evidence="3" type="ORF">B4U79_18222</name>
    <name evidence="2" type="ORF">B4U79_18223</name>
</gene>
<evidence type="ECO:0000313" key="2">
    <source>
        <dbReference type="EMBL" id="RWS07236.1"/>
    </source>
</evidence>
<dbReference type="STRING" id="1965070.A0A3S3QPR4"/>
<comment type="caution">
    <text evidence="4">The sequence shown here is derived from an EMBL/GenBank/DDBJ whole genome shotgun (WGS) entry which is preliminary data.</text>
</comment>
<dbReference type="InterPro" id="IPR036444">
    <property type="entry name" value="PLipase_A2_dom_sf"/>
</dbReference>
<keyword evidence="5" id="KW-1185">Reference proteome</keyword>
<dbReference type="OrthoDB" id="3935740at2759"/>
<dbReference type="EMBL" id="NCKU01003590">
    <property type="protein sequence ID" value="RWS07241.1"/>
    <property type="molecule type" value="Genomic_DNA"/>
</dbReference>
<evidence type="ECO:0000313" key="4">
    <source>
        <dbReference type="EMBL" id="RWS12075.1"/>
    </source>
</evidence>
<reference evidence="4 5" key="1">
    <citation type="journal article" date="2018" name="Gigascience">
        <title>Genomes of trombidid mites reveal novel predicted allergens and laterally-transferred genes associated with secondary metabolism.</title>
        <authorList>
            <person name="Dong X."/>
            <person name="Chaisiri K."/>
            <person name="Xia D."/>
            <person name="Armstrong S.D."/>
            <person name="Fang Y."/>
            <person name="Donnelly M.J."/>
            <person name="Kadowaki T."/>
            <person name="McGarry J.W."/>
            <person name="Darby A.C."/>
            <person name="Makepeace B.L."/>
        </authorList>
    </citation>
    <scope>NUCLEOTIDE SEQUENCE [LARGE SCALE GENOMIC DNA]</scope>
    <source>
        <strain evidence="4">UoL-WK</strain>
    </source>
</reference>
<dbReference type="GO" id="GO:0005576">
    <property type="term" value="C:extracellular region"/>
    <property type="evidence" value="ECO:0007669"/>
    <property type="project" value="InterPro"/>
</dbReference>
<dbReference type="GO" id="GO:0006644">
    <property type="term" value="P:phospholipid metabolic process"/>
    <property type="evidence" value="ECO:0007669"/>
    <property type="project" value="InterPro"/>
</dbReference>
<dbReference type="PANTHER" id="PTHR12824">
    <property type="entry name" value="GROUP XII SECRETORY PHOSPHOLIPASE A2 FAMILY MEMBER"/>
    <property type="match status" value="1"/>
</dbReference>
<feature type="signal peptide" evidence="1">
    <location>
        <begin position="1"/>
        <end position="16"/>
    </location>
</feature>
<sequence>MSFKLVCTAFLILISAQEIICLKDALKSFNLIRDLFFTIAHKYGQDVKEIAEAVLDSINAILAKFESFVQKFIDYIRDDHCVFVCRNGKPGKKNDSYVPTTKGCGFLGITIAVEHLPNPIMHDCCKDHDMCYAKCGSHKDECDDQFQECLLRTCKNLNNPAFEQGCRVSAKMVYLLNLVYSCKLFLIAQKTACICDMKEEL</sequence>